<evidence type="ECO:0000256" key="1">
    <source>
        <dbReference type="SAM" id="MobiDB-lite"/>
    </source>
</evidence>
<dbReference type="InParanoid" id="D7TDD8"/>
<dbReference type="Proteomes" id="UP000009183">
    <property type="component" value="Chromosome 1"/>
</dbReference>
<gene>
    <name evidence="2" type="ordered locus">VIT_01s0127g00880</name>
</gene>
<dbReference type="EMBL" id="FN595761">
    <property type="protein sequence ID" value="CBI28511.3"/>
    <property type="molecule type" value="Genomic_DNA"/>
</dbReference>
<dbReference type="PaxDb" id="29760-VIT_01s0127g00880.t01"/>
<organism evidence="2 3">
    <name type="scientific">Vitis vinifera</name>
    <name type="common">Grape</name>
    <dbReference type="NCBI Taxonomy" id="29760"/>
    <lineage>
        <taxon>Eukaryota</taxon>
        <taxon>Viridiplantae</taxon>
        <taxon>Streptophyta</taxon>
        <taxon>Embryophyta</taxon>
        <taxon>Tracheophyta</taxon>
        <taxon>Spermatophyta</taxon>
        <taxon>Magnoliopsida</taxon>
        <taxon>eudicotyledons</taxon>
        <taxon>Gunneridae</taxon>
        <taxon>Pentapetalae</taxon>
        <taxon>rosids</taxon>
        <taxon>Vitales</taxon>
        <taxon>Vitaceae</taxon>
        <taxon>Viteae</taxon>
        <taxon>Vitis</taxon>
    </lineage>
</organism>
<feature type="compositionally biased region" description="Basic and acidic residues" evidence="1">
    <location>
        <begin position="37"/>
        <end position="54"/>
    </location>
</feature>
<sequence length="99" mass="11566">MITLLPSCCSHRVHLPTIGFQSIVSLNQMYTMSNTNETRDKYREPDMGYKNDKARHGDEQTLAITFTRFDAEPVALICRLNRNQKEKKGNAWEFKDSRR</sequence>
<evidence type="ECO:0000313" key="3">
    <source>
        <dbReference type="Proteomes" id="UP000009183"/>
    </source>
</evidence>
<dbReference type="AlphaFoldDB" id="D7TDD8"/>
<keyword evidence="3" id="KW-1185">Reference proteome</keyword>
<protein>
    <submittedName>
        <fullName evidence="2">Uncharacterized protein</fullName>
    </submittedName>
</protein>
<feature type="region of interest" description="Disordered" evidence="1">
    <location>
        <begin position="35"/>
        <end position="54"/>
    </location>
</feature>
<dbReference type="HOGENOM" id="CLU_2324941_0_0_1"/>
<evidence type="ECO:0000313" key="2">
    <source>
        <dbReference type="EMBL" id="CBI28511.3"/>
    </source>
</evidence>
<accession>D7TDD8</accession>
<name>D7TDD8_VITVI</name>
<reference evidence="3" key="1">
    <citation type="journal article" date="2007" name="Nature">
        <title>The grapevine genome sequence suggests ancestral hexaploidization in major angiosperm phyla.</title>
        <authorList>
            <consortium name="The French-Italian Public Consortium for Grapevine Genome Characterization."/>
            <person name="Jaillon O."/>
            <person name="Aury J.-M."/>
            <person name="Noel B."/>
            <person name="Policriti A."/>
            <person name="Clepet C."/>
            <person name="Casagrande A."/>
            <person name="Choisne N."/>
            <person name="Aubourg S."/>
            <person name="Vitulo N."/>
            <person name="Jubin C."/>
            <person name="Vezzi A."/>
            <person name="Legeai F."/>
            <person name="Hugueney P."/>
            <person name="Dasilva C."/>
            <person name="Horner D."/>
            <person name="Mica E."/>
            <person name="Jublot D."/>
            <person name="Poulain J."/>
            <person name="Bruyere C."/>
            <person name="Billault A."/>
            <person name="Segurens B."/>
            <person name="Gouyvenoux M."/>
            <person name="Ugarte E."/>
            <person name="Cattonaro F."/>
            <person name="Anthouard V."/>
            <person name="Vico V."/>
            <person name="Del Fabbro C."/>
            <person name="Alaux M."/>
            <person name="Di Gaspero G."/>
            <person name="Dumas V."/>
            <person name="Felice N."/>
            <person name="Paillard S."/>
            <person name="Juman I."/>
            <person name="Moroldo M."/>
            <person name="Scalabrin S."/>
            <person name="Canaguier A."/>
            <person name="Le Clainche I."/>
            <person name="Malacrida G."/>
            <person name="Durand E."/>
            <person name="Pesole G."/>
            <person name="Laucou V."/>
            <person name="Chatelet P."/>
            <person name="Merdinoglu D."/>
            <person name="Delledonne M."/>
            <person name="Pezzotti M."/>
            <person name="Lecharny A."/>
            <person name="Scarpelli C."/>
            <person name="Artiguenave F."/>
            <person name="Pe M.E."/>
            <person name="Valle G."/>
            <person name="Morgante M."/>
            <person name="Caboche M."/>
            <person name="Adam-Blondon A.-F."/>
            <person name="Weissenbach J."/>
            <person name="Quetier F."/>
            <person name="Wincker P."/>
        </authorList>
    </citation>
    <scope>NUCLEOTIDE SEQUENCE [LARGE SCALE GENOMIC DNA]</scope>
    <source>
        <strain evidence="3">cv. Pinot noir / PN40024</strain>
    </source>
</reference>
<proteinExistence type="predicted"/>